<proteinExistence type="predicted"/>
<dbReference type="AlphaFoldDB" id="A0A2P2E475"/>
<keyword evidence="2" id="KW-1185">Reference proteome</keyword>
<dbReference type="Proteomes" id="UP000245133">
    <property type="component" value="Unassembled WGS sequence"/>
</dbReference>
<name>A0A2P2E475_9LEPT</name>
<reference evidence="1 2" key="1">
    <citation type="submission" date="2018-02" db="EMBL/GenBank/DDBJ databases">
        <title>Novel Leptospira species isolated from soil and water in Japan.</title>
        <authorList>
            <person name="Nakao R."/>
            <person name="Masuzawa T."/>
        </authorList>
    </citation>
    <scope>NUCLEOTIDE SEQUENCE [LARGE SCALE GENOMIC DNA]</scope>
    <source>
        <strain evidence="1 2">YH101</strain>
    </source>
</reference>
<dbReference type="OrthoDB" id="344019at2"/>
<gene>
    <name evidence="1" type="ORF">LPTSP4_32110</name>
</gene>
<comment type="caution">
    <text evidence="1">The sequence shown here is derived from an EMBL/GenBank/DDBJ whole genome shotgun (WGS) entry which is preliminary data.</text>
</comment>
<evidence type="ECO:0000313" key="1">
    <source>
        <dbReference type="EMBL" id="GBF51673.1"/>
    </source>
</evidence>
<dbReference type="RefSeq" id="WP_108977984.1">
    <property type="nucleotide sequence ID" value="NZ_BFBB01000008.1"/>
</dbReference>
<dbReference type="EMBL" id="BFBB01000008">
    <property type="protein sequence ID" value="GBF51673.1"/>
    <property type="molecule type" value="Genomic_DNA"/>
</dbReference>
<accession>A0A2P2E475</accession>
<protein>
    <submittedName>
        <fullName evidence="1">Uncharacterized protein</fullName>
    </submittedName>
</protein>
<organism evidence="1 2">
    <name type="scientific">Leptospira ryugenii</name>
    <dbReference type="NCBI Taxonomy" id="1917863"/>
    <lineage>
        <taxon>Bacteria</taxon>
        <taxon>Pseudomonadati</taxon>
        <taxon>Spirochaetota</taxon>
        <taxon>Spirochaetia</taxon>
        <taxon>Leptospirales</taxon>
        <taxon>Leptospiraceae</taxon>
        <taxon>Leptospira</taxon>
    </lineage>
</organism>
<sequence length="298" mass="33598">MIRIRPILIVFSFWIQLACTFGSIGDSNEENLAIIQNLLYFRNNTVTNLRTDIQYFDNQEDEILNQFSFVSNSVTYQLTLEKDSYVDWESGNYRINPQDKVLGYFSISNGARTHTPFTVPLDLPTTDLYGKSYSFLIPSKEFFLNRPMGTNDTGSVYTSSISKQILDAPLGVMANAVLTYEDIYLNARITRKGSPDVTKTMKVLLGQGSIVLRPKCKISIFQGKVNPVVIGFVHSNLFRDYFENGANVSFLQTLFTKVDSEVNITNITNTDLSNILKKNLNTEDLVIQFPGCLPGVTK</sequence>
<evidence type="ECO:0000313" key="2">
    <source>
        <dbReference type="Proteomes" id="UP000245133"/>
    </source>
</evidence>